<accession>A0AB36E2U0</accession>
<reference evidence="1 2" key="1">
    <citation type="submission" date="2014-11" db="EMBL/GenBank/DDBJ databases">
        <title>Pan-genome of Gallibacterium spp.</title>
        <authorList>
            <person name="Kudirkiene E."/>
            <person name="Bojesen A.M."/>
        </authorList>
    </citation>
    <scope>NUCLEOTIDE SEQUENCE [LARGE SCALE GENOMIC DNA]</scope>
    <source>
        <strain evidence="1 2">18469/18</strain>
    </source>
</reference>
<dbReference type="EMBL" id="JTJU01000028">
    <property type="protein sequence ID" value="OBX10434.1"/>
    <property type="molecule type" value="Genomic_DNA"/>
</dbReference>
<dbReference type="RefSeq" id="WP_066111338.1">
    <property type="nucleotide sequence ID" value="NZ_JTJT01000007.1"/>
</dbReference>
<evidence type="ECO:0000313" key="2">
    <source>
        <dbReference type="Proteomes" id="UP000092527"/>
    </source>
</evidence>
<dbReference type="AlphaFoldDB" id="A0AB36E2U0"/>
<proteinExistence type="predicted"/>
<comment type="caution">
    <text evidence="1">The sequence shown here is derived from an EMBL/GenBank/DDBJ whole genome shotgun (WGS) entry which is preliminary data.</text>
</comment>
<organism evidence="1 2">
    <name type="scientific">Gallibacterium salpingitidis</name>
    <dbReference type="NCBI Taxonomy" id="505341"/>
    <lineage>
        <taxon>Bacteria</taxon>
        <taxon>Pseudomonadati</taxon>
        <taxon>Pseudomonadota</taxon>
        <taxon>Gammaproteobacteria</taxon>
        <taxon>Pasteurellales</taxon>
        <taxon>Pasteurellaceae</taxon>
        <taxon>Gallibacterium</taxon>
    </lineage>
</organism>
<sequence length="80" mass="9566">MDIFEKLNRQAVLIKKQSFKALRNRLFLACQQYKTDAQFTAFFNELLCTENYQDVVNAIKLLDVTQVYKDKLNTLLRRFK</sequence>
<dbReference type="Proteomes" id="UP000092527">
    <property type="component" value="Unassembled WGS sequence"/>
</dbReference>
<gene>
    <name evidence="1" type="ORF">QV09_05700</name>
</gene>
<evidence type="ECO:0000313" key="1">
    <source>
        <dbReference type="EMBL" id="OBX10434.1"/>
    </source>
</evidence>
<protein>
    <submittedName>
        <fullName evidence="1">Uncharacterized protein</fullName>
    </submittedName>
</protein>
<name>A0AB36E2U0_9PAST</name>